<feature type="transmembrane region" description="Helical" evidence="8">
    <location>
        <begin position="42"/>
        <end position="66"/>
    </location>
</feature>
<evidence type="ECO:0000313" key="9">
    <source>
        <dbReference type="EMBL" id="KYD14282.1"/>
    </source>
</evidence>
<dbReference type="PATRIC" id="fig|81408.3.peg.3691"/>
<keyword evidence="3" id="KW-0813">Transport</keyword>
<proteinExistence type="inferred from homology"/>
<evidence type="ECO:0000256" key="4">
    <source>
        <dbReference type="ARBA" id="ARBA00022692"/>
    </source>
</evidence>
<protein>
    <recommendedName>
        <fullName evidence="11">Na+/solute symporter</fullName>
    </recommendedName>
</protein>
<dbReference type="Pfam" id="PF00474">
    <property type="entry name" value="SSF"/>
    <property type="match status" value="1"/>
</dbReference>
<gene>
    <name evidence="9" type="ORF">B4119_1447</name>
</gene>
<dbReference type="InterPro" id="IPR050277">
    <property type="entry name" value="Sodium:Solute_Symporter"/>
</dbReference>
<name>A0A150LR11_9BACL</name>
<keyword evidence="5 8" id="KW-1133">Transmembrane helix</keyword>
<dbReference type="Gene3D" id="1.20.1730.10">
    <property type="entry name" value="Sodium/glucose cotransporter"/>
    <property type="match status" value="1"/>
</dbReference>
<comment type="similarity">
    <text evidence="2 7">Belongs to the sodium:solute symporter (SSF) (TC 2.A.21) family.</text>
</comment>
<sequence length="472" mass="51321">MAAFVFGTIMCLSIAIALYARRGKDVLNVEQYLVGGRSFSGILFFFLAVGEIYTIGTMIGFPGGIYAKGASYGIWFVGYILLAYPVGYFLAPLLWRAGKKYGAMTSPDLFKKHYSHRGLELVVTISALIFMIPLGQLQFEGLIVALSALGFDLSPVMAVIIAGCIAFLYISVSGVKAPALVSILKDILMFLGILIAGIAVLIKMEGVSNLFTFAKQHGTSVTIDQPEVMVFVLTTILFQSLAFYVTPLSIPMIFTSRSEATIKKSQRFMPLYMFMFPFLIFTSYYALVAIPNLKNPNQSFVASVSALLPSWLVGLVAAGAALSGILVLAVSSLSIGGMVSRNLLPNVPEKLQRKSVQITVFLYLLISMGLTLLAPNLMVNIINMAYYGYGQFLPGILALLFSRKITPIGITTGLLVGDIAAISMHILHVNIYNINIGLLALILNFATTYTVSILVKNRSQNIIPIITRHVRA</sequence>
<evidence type="ECO:0000256" key="3">
    <source>
        <dbReference type="ARBA" id="ARBA00022448"/>
    </source>
</evidence>
<dbReference type="PANTHER" id="PTHR48086">
    <property type="entry name" value="SODIUM/PROLINE SYMPORTER-RELATED"/>
    <property type="match status" value="1"/>
</dbReference>
<evidence type="ECO:0000256" key="1">
    <source>
        <dbReference type="ARBA" id="ARBA00004141"/>
    </source>
</evidence>
<feature type="transmembrane region" description="Helical" evidence="8">
    <location>
        <begin position="187"/>
        <end position="208"/>
    </location>
</feature>
<feature type="transmembrane region" description="Helical" evidence="8">
    <location>
        <begin position="271"/>
        <end position="291"/>
    </location>
</feature>
<feature type="transmembrane region" description="Helical" evidence="8">
    <location>
        <begin position="156"/>
        <end position="175"/>
    </location>
</feature>
<evidence type="ECO:0000256" key="5">
    <source>
        <dbReference type="ARBA" id="ARBA00022989"/>
    </source>
</evidence>
<dbReference type="InterPro" id="IPR001734">
    <property type="entry name" value="Na/solute_symporter"/>
</dbReference>
<feature type="transmembrane region" description="Helical" evidence="8">
    <location>
        <begin position="118"/>
        <end position="136"/>
    </location>
</feature>
<evidence type="ECO:0000256" key="6">
    <source>
        <dbReference type="ARBA" id="ARBA00023136"/>
    </source>
</evidence>
<feature type="transmembrane region" description="Helical" evidence="8">
    <location>
        <begin position="408"/>
        <end position="428"/>
    </location>
</feature>
<feature type="transmembrane region" description="Helical" evidence="8">
    <location>
        <begin position="228"/>
        <end position="250"/>
    </location>
</feature>
<feature type="transmembrane region" description="Helical" evidence="8">
    <location>
        <begin position="311"/>
        <end position="339"/>
    </location>
</feature>
<feature type="transmembrane region" description="Helical" evidence="8">
    <location>
        <begin position="6"/>
        <end position="21"/>
    </location>
</feature>
<dbReference type="PANTHER" id="PTHR48086:SF8">
    <property type="entry name" value="MONOCARBOXYLIC ACID PERMEASE"/>
    <property type="match status" value="1"/>
</dbReference>
<dbReference type="EMBL" id="LQYS01000045">
    <property type="protein sequence ID" value="KYD14282.1"/>
    <property type="molecule type" value="Genomic_DNA"/>
</dbReference>
<dbReference type="GO" id="GO:0022857">
    <property type="term" value="F:transmembrane transporter activity"/>
    <property type="evidence" value="ECO:0007669"/>
    <property type="project" value="InterPro"/>
</dbReference>
<evidence type="ECO:0000256" key="2">
    <source>
        <dbReference type="ARBA" id="ARBA00006434"/>
    </source>
</evidence>
<feature type="transmembrane region" description="Helical" evidence="8">
    <location>
        <begin position="72"/>
        <end position="97"/>
    </location>
</feature>
<evidence type="ECO:0008006" key="11">
    <source>
        <dbReference type="Google" id="ProtNLM"/>
    </source>
</evidence>
<comment type="caution">
    <text evidence="9">The sequence shown here is derived from an EMBL/GenBank/DDBJ whole genome shotgun (WGS) entry which is preliminary data.</text>
</comment>
<dbReference type="InterPro" id="IPR038377">
    <property type="entry name" value="Na/Glc_symporter_sf"/>
</dbReference>
<evidence type="ECO:0000256" key="8">
    <source>
        <dbReference type="SAM" id="Phobius"/>
    </source>
</evidence>
<evidence type="ECO:0000313" key="10">
    <source>
        <dbReference type="Proteomes" id="UP000075455"/>
    </source>
</evidence>
<comment type="subcellular location">
    <subcellularLocation>
        <location evidence="1">Membrane</location>
        <topology evidence="1">Multi-pass membrane protein</topology>
    </subcellularLocation>
</comment>
<dbReference type="GO" id="GO:0005886">
    <property type="term" value="C:plasma membrane"/>
    <property type="evidence" value="ECO:0007669"/>
    <property type="project" value="TreeGrafter"/>
</dbReference>
<accession>A0A150LR11</accession>
<keyword evidence="4 8" id="KW-0812">Transmembrane</keyword>
<organism evidence="9 10">
    <name type="scientific">Saccharococcus caldoxylosilyticus</name>
    <dbReference type="NCBI Taxonomy" id="81408"/>
    <lineage>
        <taxon>Bacteria</taxon>
        <taxon>Bacillati</taxon>
        <taxon>Bacillota</taxon>
        <taxon>Bacilli</taxon>
        <taxon>Bacillales</taxon>
        <taxon>Anoxybacillaceae</taxon>
        <taxon>Saccharococcus</taxon>
    </lineage>
</organism>
<dbReference type="CDD" id="cd10322">
    <property type="entry name" value="SLC5sbd"/>
    <property type="match status" value="1"/>
</dbReference>
<feature type="transmembrane region" description="Helical" evidence="8">
    <location>
        <begin position="434"/>
        <end position="455"/>
    </location>
</feature>
<dbReference type="Proteomes" id="UP000075455">
    <property type="component" value="Unassembled WGS sequence"/>
</dbReference>
<dbReference type="PROSITE" id="PS50283">
    <property type="entry name" value="NA_SOLUT_SYMP_3"/>
    <property type="match status" value="1"/>
</dbReference>
<feature type="transmembrane region" description="Helical" evidence="8">
    <location>
        <begin position="360"/>
        <end position="378"/>
    </location>
</feature>
<reference evidence="9 10" key="1">
    <citation type="submission" date="2016-01" db="EMBL/GenBank/DDBJ databases">
        <title>Draft Genome Sequences of Seven Thermophilic Sporeformers Isolated from Foods.</title>
        <authorList>
            <person name="Berendsen E.M."/>
            <person name="Wells-Bennik M.H."/>
            <person name="Krawcyk A.O."/>
            <person name="De Jong A."/>
            <person name="Holsappel S."/>
            <person name="Eijlander R.T."/>
            <person name="Kuipers O.P."/>
        </authorList>
    </citation>
    <scope>NUCLEOTIDE SEQUENCE [LARGE SCALE GENOMIC DNA]</scope>
    <source>
        <strain evidence="9 10">B4119</strain>
    </source>
</reference>
<dbReference type="RefSeq" id="WP_061579475.1">
    <property type="nucleotide sequence ID" value="NZ_AP025623.1"/>
</dbReference>
<dbReference type="STRING" id="81408.B4119_1447"/>
<evidence type="ECO:0000256" key="7">
    <source>
        <dbReference type="RuleBase" id="RU362091"/>
    </source>
</evidence>
<dbReference type="AlphaFoldDB" id="A0A150LR11"/>
<keyword evidence="6 8" id="KW-0472">Membrane</keyword>